<organism evidence="1 2">
    <name type="scientific">Talaromyces atroroseus</name>
    <dbReference type="NCBI Taxonomy" id="1441469"/>
    <lineage>
        <taxon>Eukaryota</taxon>
        <taxon>Fungi</taxon>
        <taxon>Dikarya</taxon>
        <taxon>Ascomycota</taxon>
        <taxon>Pezizomycotina</taxon>
        <taxon>Eurotiomycetes</taxon>
        <taxon>Eurotiomycetidae</taxon>
        <taxon>Eurotiales</taxon>
        <taxon>Trichocomaceae</taxon>
        <taxon>Talaromyces</taxon>
        <taxon>Talaromyces sect. Trachyspermi</taxon>
    </lineage>
</organism>
<dbReference type="EMBL" id="LFMY01000002">
    <property type="protein sequence ID" value="OKL62719.1"/>
    <property type="molecule type" value="Genomic_DNA"/>
</dbReference>
<name>A0A1Q5QAD3_TALAT</name>
<dbReference type="AlphaFoldDB" id="A0A1Q5QAD3"/>
<sequence>MDNVASVIDVLSSGRINTLTDLCRMERTLINAMQPRVENLRESPAIELMASAWTNYVQSNNLLNELRNLTRDYPFSSELLDDAKELVMRDPNRKRSWNYAWLVLTKIEEDALVEKHAKALSTNPEMWGGSLPPEEMTVLLENKCREDWTRAVRIMLRHWQLKPLFQLRGKTTST</sequence>
<dbReference type="GeneID" id="31001120"/>
<evidence type="ECO:0000313" key="1">
    <source>
        <dbReference type="EMBL" id="OKL62719.1"/>
    </source>
</evidence>
<proteinExistence type="predicted"/>
<dbReference type="RefSeq" id="XP_020122840.1">
    <property type="nucleotide sequence ID" value="XM_020261021.1"/>
</dbReference>
<keyword evidence="2" id="KW-1185">Reference proteome</keyword>
<evidence type="ECO:0000313" key="2">
    <source>
        <dbReference type="Proteomes" id="UP000214365"/>
    </source>
</evidence>
<dbReference type="OrthoDB" id="4932428at2759"/>
<comment type="caution">
    <text evidence="1">The sequence shown here is derived from an EMBL/GenBank/DDBJ whole genome shotgun (WGS) entry which is preliminary data.</text>
</comment>
<accession>A0A1Q5QAD3</accession>
<protein>
    <submittedName>
        <fullName evidence="1">Uncharacterized protein</fullName>
    </submittedName>
</protein>
<dbReference type="Proteomes" id="UP000214365">
    <property type="component" value="Unassembled WGS sequence"/>
</dbReference>
<reference evidence="1 2" key="1">
    <citation type="submission" date="2015-06" db="EMBL/GenBank/DDBJ databases">
        <title>Talaromyces atroroseus IBT 11181 draft genome.</title>
        <authorList>
            <person name="Rasmussen K.B."/>
            <person name="Rasmussen S."/>
            <person name="Petersen B."/>
            <person name="Sicheritz-Ponten T."/>
            <person name="Mortensen U.H."/>
            <person name="Thrane U."/>
        </authorList>
    </citation>
    <scope>NUCLEOTIDE SEQUENCE [LARGE SCALE GENOMIC DNA]</scope>
    <source>
        <strain evidence="1 2">IBT 11181</strain>
    </source>
</reference>
<gene>
    <name evidence="1" type="ORF">UA08_01365</name>
</gene>